<protein>
    <recommendedName>
        <fullName evidence="1">Transposable element P transposase-like GTP-binding insertion domain-containing protein</fullName>
    </recommendedName>
</protein>
<dbReference type="Proteomes" id="UP000821853">
    <property type="component" value="Unassembled WGS sequence"/>
</dbReference>
<evidence type="ECO:0000313" key="2">
    <source>
        <dbReference type="EMBL" id="KAH9384799.1"/>
    </source>
</evidence>
<keyword evidence="3" id="KW-1185">Reference proteome</keyword>
<comment type="caution">
    <text evidence="2">The sequence shown here is derived from an EMBL/GenBank/DDBJ whole genome shotgun (WGS) entry which is preliminary data.</text>
</comment>
<dbReference type="AlphaFoldDB" id="A0A9J6H236"/>
<accession>A0A9J6H236</accession>
<sequence length="172" mass="19504">MESLYVALLREIRLRGIHKATCVPHPKETGRGLFISDFPHLVKCVQNGLFSGTYDTPEDVDFEHIRTEHNEDKSAATLKVMPKITAAHMNLNNFERMKVNLAFPLFSLQVLQGLFYKSEIMKHGSDPAPTEAFVLLMWKLIQPMTANVPLEGLKPGSTQESHIKDVLEYLNQ</sequence>
<dbReference type="VEuPathDB" id="VectorBase:HLOH_064606"/>
<dbReference type="EMBL" id="JABSTR010003162">
    <property type="protein sequence ID" value="KAH9384799.1"/>
    <property type="molecule type" value="Genomic_DNA"/>
</dbReference>
<dbReference type="Pfam" id="PF21788">
    <property type="entry name" value="TNP-like_GBD"/>
    <property type="match status" value="1"/>
</dbReference>
<reference evidence="2 3" key="1">
    <citation type="journal article" date="2020" name="Cell">
        <title>Large-Scale Comparative Analyses of Tick Genomes Elucidate Their Genetic Diversity and Vector Capacities.</title>
        <authorList>
            <consortium name="Tick Genome and Microbiome Consortium (TIGMIC)"/>
            <person name="Jia N."/>
            <person name="Wang J."/>
            <person name="Shi W."/>
            <person name="Du L."/>
            <person name="Sun Y."/>
            <person name="Zhan W."/>
            <person name="Jiang J.F."/>
            <person name="Wang Q."/>
            <person name="Zhang B."/>
            <person name="Ji P."/>
            <person name="Bell-Sakyi L."/>
            <person name="Cui X.M."/>
            <person name="Yuan T.T."/>
            <person name="Jiang B.G."/>
            <person name="Yang W.F."/>
            <person name="Lam T.T."/>
            <person name="Chang Q.C."/>
            <person name="Ding S.J."/>
            <person name="Wang X.J."/>
            <person name="Zhu J.G."/>
            <person name="Ruan X.D."/>
            <person name="Zhao L."/>
            <person name="Wei J.T."/>
            <person name="Ye R.Z."/>
            <person name="Que T.C."/>
            <person name="Du C.H."/>
            <person name="Zhou Y.H."/>
            <person name="Cheng J.X."/>
            <person name="Dai P.F."/>
            <person name="Guo W.B."/>
            <person name="Han X.H."/>
            <person name="Huang E.J."/>
            <person name="Li L.F."/>
            <person name="Wei W."/>
            <person name="Gao Y.C."/>
            <person name="Liu J.Z."/>
            <person name="Shao H.Z."/>
            <person name="Wang X."/>
            <person name="Wang C.C."/>
            <person name="Yang T.C."/>
            <person name="Huo Q.B."/>
            <person name="Li W."/>
            <person name="Chen H.Y."/>
            <person name="Chen S.E."/>
            <person name="Zhou L.G."/>
            <person name="Ni X.B."/>
            <person name="Tian J.H."/>
            <person name="Sheng Y."/>
            <person name="Liu T."/>
            <person name="Pan Y.S."/>
            <person name="Xia L.Y."/>
            <person name="Li J."/>
            <person name="Zhao F."/>
            <person name="Cao W.C."/>
        </authorList>
    </citation>
    <scope>NUCLEOTIDE SEQUENCE [LARGE SCALE GENOMIC DNA]</scope>
    <source>
        <strain evidence="2">HaeL-2018</strain>
    </source>
</reference>
<feature type="domain" description="Transposable element P transposase-like GTP-binding insertion" evidence="1">
    <location>
        <begin position="40"/>
        <end position="140"/>
    </location>
</feature>
<dbReference type="InterPro" id="IPR048366">
    <property type="entry name" value="TNP-like_GBD"/>
</dbReference>
<gene>
    <name evidence="2" type="ORF">HPB48_026813</name>
</gene>
<evidence type="ECO:0000259" key="1">
    <source>
        <dbReference type="Pfam" id="PF21788"/>
    </source>
</evidence>
<evidence type="ECO:0000313" key="3">
    <source>
        <dbReference type="Proteomes" id="UP000821853"/>
    </source>
</evidence>
<organism evidence="2 3">
    <name type="scientific">Haemaphysalis longicornis</name>
    <name type="common">Bush tick</name>
    <dbReference type="NCBI Taxonomy" id="44386"/>
    <lineage>
        <taxon>Eukaryota</taxon>
        <taxon>Metazoa</taxon>
        <taxon>Ecdysozoa</taxon>
        <taxon>Arthropoda</taxon>
        <taxon>Chelicerata</taxon>
        <taxon>Arachnida</taxon>
        <taxon>Acari</taxon>
        <taxon>Parasitiformes</taxon>
        <taxon>Ixodida</taxon>
        <taxon>Ixodoidea</taxon>
        <taxon>Ixodidae</taxon>
        <taxon>Haemaphysalinae</taxon>
        <taxon>Haemaphysalis</taxon>
    </lineage>
</organism>
<proteinExistence type="predicted"/>
<name>A0A9J6H236_HAELO</name>